<dbReference type="InterPro" id="IPR008767">
    <property type="entry name" value="Phage_SPP1_head-tail_adaptor"/>
</dbReference>
<dbReference type="AlphaFoldDB" id="A0A2S8SAG3"/>
<keyword evidence="2" id="KW-1185">Reference proteome</keyword>
<dbReference type="RefSeq" id="WP_105514024.1">
    <property type="nucleotide sequence ID" value="NZ_PVEP01000002.1"/>
</dbReference>
<accession>A0A2S8SAG3</accession>
<gene>
    <name evidence="1" type="ORF">LX70_01624</name>
</gene>
<dbReference type="EMBL" id="PVEP01000002">
    <property type="protein sequence ID" value="PQV57815.1"/>
    <property type="molecule type" value="Genomic_DNA"/>
</dbReference>
<protein>
    <submittedName>
        <fullName evidence="1">Head-tail adaptor</fullName>
    </submittedName>
</protein>
<comment type="caution">
    <text evidence="1">The sequence shown here is derived from an EMBL/GenBank/DDBJ whole genome shotgun (WGS) entry which is preliminary data.</text>
</comment>
<name>A0A2S8SAG3_9RHOB</name>
<sequence>MRVPHLNRKLVLEEAQRVADGAGGFALTWVAMGALWAAVDAGTGRERAGEFATLSQVTYRITVRGAPQGAPSRPKPEQRFRDGARIFRITAVTEADEAGRYLVCYAQEEVLA</sequence>
<reference evidence="1 2" key="1">
    <citation type="submission" date="2018-02" db="EMBL/GenBank/DDBJ databases">
        <title>Genomic Encyclopedia of Archaeal and Bacterial Type Strains, Phase II (KMG-II): from individual species to whole genera.</title>
        <authorList>
            <person name="Goeker M."/>
        </authorList>
    </citation>
    <scope>NUCLEOTIDE SEQUENCE [LARGE SCALE GENOMIC DNA]</scope>
    <source>
        <strain evidence="1 2">DSM 18921</strain>
    </source>
</reference>
<dbReference type="Proteomes" id="UP000238338">
    <property type="component" value="Unassembled WGS sequence"/>
</dbReference>
<proteinExistence type="predicted"/>
<dbReference type="Gene3D" id="2.40.10.270">
    <property type="entry name" value="Bacteriophage SPP1 head-tail adaptor protein"/>
    <property type="match status" value="1"/>
</dbReference>
<organism evidence="1 2">
    <name type="scientific">Albidovulum denitrificans</name>
    <dbReference type="NCBI Taxonomy" id="404881"/>
    <lineage>
        <taxon>Bacteria</taxon>
        <taxon>Pseudomonadati</taxon>
        <taxon>Pseudomonadota</taxon>
        <taxon>Alphaproteobacteria</taxon>
        <taxon>Rhodobacterales</taxon>
        <taxon>Paracoccaceae</taxon>
        <taxon>Albidovulum</taxon>
    </lineage>
</organism>
<evidence type="ECO:0000313" key="2">
    <source>
        <dbReference type="Proteomes" id="UP000238338"/>
    </source>
</evidence>
<dbReference type="OrthoDB" id="7570189at2"/>
<dbReference type="Pfam" id="PF05521">
    <property type="entry name" value="Phage_HCP"/>
    <property type="match status" value="1"/>
</dbReference>
<dbReference type="InterPro" id="IPR038666">
    <property type="entry name" value="SSP1_head-tail_sf"/>
</dbReference>
<evidence type="ECO:0000313" key="1">
    <source>
        <dbReference type="EMBL" id="PQV57815.1"/>
    </source>
</evidence>